<accession>A0A0C3M4K0</accession>
<organism evidence="1 2">
    <name type="scientific">Tulasnella calospora MUT 4182</name>
    <dbReference type="NCBI Taxonomy" id="1051891"/>
    <lineage>
        <taxon>Eukaryota</taxon>
        <taxon>Fungi</taxon>
        <taxon>Dikarya</taxon>
        <taxon>Basidiomycota</taxon>
        <taxon>Agaricomycotina</taxon>
        <taxon>Agaricomycetes</taxon>
        <taxon>Cantharellales</taxon>
        <taxon>Tulasnellaceae</taxon>
        <taxon>Tulasnella</taxon>
    </lineage>
</organism>
<dbReference type="HOGENOM" id="CLU_934452_0_0_1"/>
<reference evidence="1 2" key="1">
    <citation type="submission" date="2014-04" db="EMBL/GenBank/DDBJ databases">
        <authorList>
            <consortium name="DOE Joint Genome Institute"/>
            <person name="Kuo A."/>
            <person name="Girlanda M."/>
            <person name="Perotto S."/>
            <person name="Kohler A."/>
            <person name="Nagy L.G."/>
            <person name="Floudas D."/>
            <person name="Copeland A."/>
            <person name="Barry K.W."/>
            <person name="Cichocki N."/>
            <person name="Veneault-Fourrey C."/>
            <person name="LaButti K."/>
            <person name="Lindquist E.A."/>
            <person name="Lipzen A."/>
            <person name="Lundell T."/>
            <person name="Morin E."/>
            <person name="Murat C."/>
            <person name="Sun H."/>
            <person name="Tunlid A."/>
            <person name="Henrissat B."/>
            <person name="Grigoriev I.V."/>
            <person name="Hibbett D.S."/>
            <person name="Martin F."/>
            <person name="Nordberg H.P."/>
            <person name="Cantor M.N."/>
            <person name="Hua S.X."/>
        </authorList>
    </citation>
    <scope>NUCLEOTIDE SEQUENCE [LARGE SCALE GENOMIC DNA]</scope>
    <source>
        <strain evidence="1 2">MUT 4182</strain>
    </source>
</reference>
<dbReference type="AlphaFoldDB" id="A0A0C3M4K0"/>
<protein>
    <submittedName>
        <fullName evidence="1">Uncharacterized protein</fullName>
    </submittedName>
</protein>
<reference evidence="2" key="2">
    <citation type="submission" date="2015-01" db="EMBL/GenBank/DDBJ databases">
        <title>Evolutionary Origins and Diversification of the Mycorrhizal Mutualists.</title>
        <authorList>
            <consortium name="DOE Joint Genome Institute"/>
            <consortium name="Mycorrhizal Genomics Consortium"/>
            <person name="Kohler A."/>
            <person name="Kuo A."/>
            <person name="Nagy L.G."/>
            <person name="Floudas D."/>
            <person name="Copeland A."/>
            <person name="Barry K.W."/>
            <person name="Cichocki N."/>
            <person name="Veneault-Fourrey C."/>
            <person name="LaButti K."/>
            <person name="Lindquist E.A."/>
            <person name="Lipzen A."/>
            <person name="Lundell T."/>
            <person name="Morin E."/>
            <person name="Murat C."/>
            <person name="Riley R."/>
            <person name="Ohm R."/>
            <person name="Sun H."/>
            <person name="Tunlid A."/>
            <person name="Henrissat B."/>
            <person name="Grigoriev I.V."/>
            <person name="Hibbett D.S."/>
            <person name="Martin F."/>
        </authorList>
    </citation>
    <scope>NUCLEOTIDE SEQUENCE [LARGE SCALE GENOMIC DNA]</scope>
    <source>
        <strain evidence="2">MUT 4182</strain>
    </source>
</reference>
<sequence>MLLQQSRTTKESSDKGKIKRHFLSIEISGRATSRQYLVPQIHVLHFKDPDLIGNIATVRPGAFYSPTTQHRLTTTFTLVGHIFSLGKPRFPRTSNSLMSQFPQTTMPTAAAAPAVSPPPYGTSPMTISCHGRIRVDSDAPGGYGYISRFVNDNGHHVITESPLEALKIQILPSRGPQNVLTVNSSTSYAWLGIKYNVVKGPRLAALVTTEGRNATGAARSSSMRYTGESRSAVWNIFLDGSVTVTVPISDNSTTFTCWEPSIRLSDGLIHFFKDMDSMATLRSQGQDWTRARLRFEPV</sequence>
<dbReference type="OrthoDB" id="10325992at2759"/>
<name>A0A0C3M4K0_9AGAM</name>
<keyword evidence="2" id="KW-1185">Reference proteome</keyword>
<gene>
    <name evidence="1" type="ORF">M407DRAFT_22198</name>
</gene>
<evidence type="ECO:0000313" key="2">
    <source>
        <dbReference type="Proteomes" id="UP000054248"/>
    </source>
</evidence>
<dbReference type="Proteomes" id="UP000054248">
    <property type="component" value="Unassembled WGS sequence"/>
</dbReference>
<proteinExistence type="predicted"/>
<dbReference type="EMBL" id="KN822992">
    <property type="protein sequence ID" value="KIO28612.1"/>
    <property type="molecule type" value="Genomic_DNA"/>
</dbReference>
<evidence type="ECO:0000313" key="1">
    <source>
        <dbReference type="EMBL" id="KIO28612.1"/>
    </source>
</evidence>